<keyword evidence="4" id="KW-0808">Transferase</keyword>
<dbReference type="GO" id="GO:0004673">
    <property type="term" value="F:protein histidine kinase activity"/>
    <property type="evidence" value="ECO:0007669"/>
    <property type="project" value="UniProtKB-EC"/>
</dbReference>
<evidence type="ECO:0000259" key="7">
    <source>
        <dbReference type="PROSITE" id="PS50113"/>
    </source>
</evidence>
<gene>
    <name evidence="8" type="ORF">GCM10011387_26580</name>
</gene>
<dbReference type="RefSeq" id="WP_188627410.1">
    <property type="nucleotide sequence ID" value="NZ_BMIL01000009.1"/>
</dbReference>
<name>A0A916UFE0_9SPHI</name>
<organism evidence="8 9">
    <name type="scientific">Pedobacter quisquiliarum</name>
    <dbReference type="NCBI Taxonomy" id="1834438"/>
    <lineage>
        <taxon>Bacteria</taxon>
        <taxon>Pseudomonadati</taxon>
        <taxon>Bacteroidota</taxon>
        <taxon>Sphingobacteriia</taxon>
        <taxon>Sphingobacteriales</taxon>
        <taxon>Sphingobacteriaceae</taxon>
        <taxon>Pedobacter</taxon>
    </lineage>
</organism>
<feature type="domain" description="PAC" evidence="7">
    <location>
        <begin position="241"/>
        <end position="293"/>
    </location>
</feature>
<dbReference type="CDD" id="cd00130">
    <property type="entry name" value="PAS"/>
    <property type="match status" value="4"/>
</dbReference>
<comment type="catalytic activity">
    <reaction evidence="1">
        <text>ATP + protein L-histidine = ADP + protein N-phospho-L-histidine.</text>
        <dbReference type="EC" id="2.7.13.3"/>
    </reaction>
</comment>
<dbReference type="InterPro" id="IPR001610">
    <property type="entry name" value="PAC"/>
</dbReference>
<dbReference type="PROSITE" id="PS50113">
    <property type="entry name" value="PAC"/>
    <property type="match status" value="1"/>
</dbReference>
<evidence type="ECO:0000256" key="3">
    <source>
        <dbReference type="ARBA" id="ARBA00022553"/>
    </source>
</evidence>
<dbReference type="InterPro" id="IPR035965">
    <property type="entry name" value="PAS-like_dom_sf"/>
</dbReference>
<evidence type="ECO:0000256" key="1">
    <source>
        <dbReference type="ARBA" id="ARBA00000085"/>
    </source>
</evidence>
<evidence type="ECO:0000256" key="5">
    <source>
        <dbReference type="ARBA" id="ARBA00022777"/>
    </source>
</evidence>
<evidence type="ECO:0000313" key="8">
    <source>
        <dbReference type="EMBL" id="GGC71719.1"/>
    </source>
</evidence>
<proteinExistence type="predicted"/>
<comment type="caution">
    <text evidence="8">The sequence shown here is derived from an EMBL/GenBank/DDBJ whole genome shotgun (WGS) entry which is preliminary data.</text>
</comment>
<dbReference type="Gene3D" id="3.30.450.20">
    <property type="entry name" value="PAS domain"/>
    <property type="match status" value="5"/>
</dbReference>
<dbReference type="Pfam" id="PF08448">
    <property type="entry name" value="PAS_4"/>
    <property type="match status" value="2"/>
</dbReference>
<keyword evidence="3" id="KW-0597">Phosphoprotein</keyword>
<dbReference type="SMART" id="SM00091">
    <property type="entry name" value="PAS"/>
    <property type="match status" value="5"/>
</dbReference>
<dbReference type="AlphaFoldDB" id="A0A916UFE0"/>
<dbReference type="InterPro" id="IPR000014">
    <property type="entry name" value="PAS"/>
</dbReference>
<dbReference type="EC" id="2.7.13.3" evidence="2"/>
<feature type="domain" description="PAS" evidence="6">
    <location>
        <begin position="419"/>
        <end position="489"/>
    </location>
</feature>
<dbReference type="InterPro" id="IPR000700">
    <property type="entry name" value="PAS-assoc_C"/>
</dbReference>
<evidence type="ECO:0000313" key="9">
    <source>
        <dbReference type="Proteomes" id="UP000651668"/>
    </source>
</evidence>
<dbReference type="PANTHER" id="PTHR43304:SF1">
    <property type="entry name" value="PAC DOMAIN-CONTAINING PROTEIN"/>
    <property type="match status" value="1"/>
</dbReference>
<dbReference type="SUPFAM" id="SSF55785">
    <property type="entry name" value="PYP-like sensor domain (PAS domain)"/>
    <property type="match status" value="4"/>
</dbReference>
<evidence type="ECO:0000256" key="4">
    <source>
        <dbReference type="ARBA" id="ARBA00022679"/>
    </source>
</evidence>
<dbReference type="Proteomes" id="UP000651668">
    <property type="component" value="Unassembled WGS sequence"/>
</dbReference>
<protein>
    <recommendedName>
        <fullName evidence="2">histidine kinase</fullName>
        <ecNumber evidence="2">2.7.13.3</ecNumber>
    </recommendedName>
</protein>
<dbReference type="NCBIfam" id="TIGR00229">
    <property type="entry name" value="sensory_box"/>
    <property type="match status" value="4"/>
</dbReference>
<sequence length="743" mass="85398">MVNLKEIELLYNAMPTPSVILHPDAPDFTIAAVNKAFLVSTYKNAEDLIAKPFFSVFPANVDDDGSRTVNITQAFDHVLNSKTPYLVLKHRYDLPSEAIIMPELRYWNIETYPLLDEAGTLRYIVQSSTDVTELVVAEMKLEENNVRLLKELEGREQMESALQLSNERYNYVNKATNDAIYDWDIEADNIEWGHAFYHAYGCPTEGRFSIDKWKALIYPQDIERLERSLDETLRNPGAQNWTSDYKLRRMDGRYAEVEENGYILRDEHGRAKRMIGVLRDVTSRKKAEEELETLKNTFSELFQLNPLPMWVYDLHSLKFLDVNEAAVAHYGYSKAEFLSMSIQEIRPQADAAAFVEKLRSEVEPGKPHSLIVNHRKKSGETILLQIKGNSIHYGTKEARLVVAIDITEKTRFERALIDSERRFKTLIQESSDLIAIMDGDGVYKYVSPTIERLMGLTPEQVVGKNAFTAIHEDHRAYLIEQMEALAEKKSIKLAPYRLTDQLGRTHWMETIITDMRADEAIDGIICNARIVTDRVEQELKIKEHLERLNIVSKATSDTIWDLNHQNGKVIWNQGIQSIFGYDCLESDYQWWYERVHPEDLERVTGVVQYNVDHKLSRWTSEYRFRCADGSYKDILDRGFLIFDPETGGVVKMIGAFQDISERVAYTKAVEEHNSRLKEIAWTQAHLVRGPLTSILGLMALLKDPATDEATKTSVLTYLDHSAAKLDEIIMEIINKSHESLKDA</sequence>
<dbReference type="EMBL" id="BMIL01000009">
    <property type="protein sequence ID" value="GGC71719.1"/>
    <property type="molecule type" value="Genomic_DNA"/>
</dbReference>
<evidence type="ECO:0000256" key="2">
    <source>
        <dbReference type="ARBA" id="ARBA00012438"/>
    </source>
</evidence>
<dbReference type="InterPro" id="IPR013656">
    <property type="entry name" value="PAS_4"/>
</dbReference>
<dbReference type="InterPro" id="IPR052162">
    <property type="entry name" value="Sensor_kinase/Photoreceptor"/>
</dbReference>
<dbReference type="PROSITE" id="PS50112">
    <property type="entry name" value="PAS"/>
    <property type="match status" value="2"/>
</dbReference>
<evidence type="ECO:0000259" key="6">
    <source>
        <dbReference type="PROSITE" id="PS50112"/>
    </source>
</evidence>
<dbReference type="InterPro" id="IPR013655">
    <property type="entry name" value="PAS_fold_3"/>
</dbReference>
<reference evidence="8" key="2">
    <citation type="submission" date="2020-09" db="EMBL/GenBank/DDBJ databases">
        <authorList>
            <person name="Sun Q."/>
            <person name="Zhou Y."/>
        </authorList>
    </citation>
    <scope>NUCLEOTIDE SEQUENCE</scope>
    <source>
        <strain evidence="8">CGMCC 1.15343</strain>
    </source>
</reference>
<keyword evidence="9" id="KW-1185">Reference proteome</keyword>
<dbReference type="Pfam" id="PF13426">
    <property type="entry name" value="PAS_9"/>
    <property type="match status" value="1"/>
</dbReference>
<accession>A0A916UFE0</accession>
<feature type="domain" description="PAS" evidence="6">
    <location>
        <begin position="294"/>
        <end position="365"/>
    </location>
</feature>
<dbReference type="PANTHER" id="PTHR43304">
    <property type="entry name" value="PHYTOCHROME-LIKE PROTEIN CPH1"/>
    <property type="match status" value="1"/>
</dbReference>
<reference evidence="8" key="1">
    <citation type="journal article" date="2014" name="Int. J. Syst. Evol. Microbiol.">
        <title>Complete genome sequence of Corynebacterium casei LMG S-19264T (=DSM 44701T), isolated from a smear-ripened cheese.</title>
        <authorList>
            <consortium name="US DOE Joint Genome Institute (JGI-PGF)"/>
            <person name="Walter F."/>
            <person name="Albersmeier A."/>
            <person name="Kalinowski J."/>
            <person name="Ruckert C."/>
        </authorList>
    </citation>
    <scope>NUCLEOTIDE SEQUENCE</scope>
    <source>
        <strain evidence="8">CGMCC 1.15343</strain>
    </source>
</reference>
<keyword evidence="5" id="KW-0418">Kinase</keyword>
<dbReference type="SMART" id="SM00086">
    <property type="entry name" value="PAC"/>
    <property type="match status" value="4"/>
</dbReference>
<dbReference type="Pfam" id="PF08447">
    <property type="entry name" value="PAS_3"/>
    <property type="match status" value="2"/>
</dbReference>